<keyword evidence="3" id="KW-1185">Reference proteome</keyword>
<sequence length="108" mass="12885">MWNETWSEIVRVMDLLMITMQQEMIMIIFTVGLLLIGYYLLYPFIRLVIALEWGSFLTFLFVSILGIWLMNHLVPDTHNKYYLNTIIIFSLCVCIKRLVTIFKMRAKN</sequence>
<evidence type="ECO:0000313" key="2">
    <source>
        <dbReference type="EMBL" id="MFC4404737.1"/>
    </source>
</evidence>
<reference evidence="3" key="1">
    <citation type="journal article" date="2019" name="Int. J. Syst. Evol. Microbiol.">
        <title>The Global Catalogue of Microorganisms (GCM) 10K type strain sequencing project: providing services to taxonomists for standard genome sequencing and annotation.</title>
        <authorList>
            <consortium name="The Broad Institute Genomics Platform"/>
            <consortium name="The Broad Institute Genome Sequencing Center for Infectious Disease"/>
            <person name="Wu L."/>
            <person name="Ma J."/>
        </authorList>
    </citation>
    <scope>NUCLEOTIDE SEQUENCE [LARGE SCALE GENOMIC DNA]</scope>
    <source>
        <strain evidence="3">CCUG 37865</strain>
    </source>
</reference>
<keyword evidence="1" id="KW-0812">Transmembrane</keyword>
<protein>
    <submittedName>
        <fullName evidence="2">Uncharacterized protein</fullName>
    </submittedName>
</protein>
<dbReference type="RefSeq" id="WP_390253667.1">
    <property type="nucleotide sequence ID" value="NZ_JBHSDT010000008.1"/>
</dbReference>
<feature type="transmembrane region" description="Helical" evidence="1">
    <location>
        <begin position="24"/>
        <end position="41"/>
    </location>
</feature>
<organism evidence="2 3">
    <name type="scientific">Gracilibacillus xinjiangensis</name>
    <dbReference type="NCBI Taxonomy" id="1193282"/>
    <lineage>
        <taxon>Bacteria</taxon>
        <taxon>Bacillati</taxon>
        <taxon>Bacillota</taxon>
        <taxon>Bacilli</taxon>
        <taxon>Bacillales</taxon>
        <taxon>Bacillaceae</taxon>
        <taxon>Gracilibacillus</taxon>
    </lineage>
</organism>
<feature type="transmembrane region" description="Helical" evidence="1">
    <location>
        <begin position="48"/>
        <end position="69"/>
    </location>
</feature>
<gene>
    <name evidence="2" type="ORF">ACFOY7_16835</name>
</gene>
<keyword evidence="1" id="KW-1133">Transmembrane helix</keyword>
<feature type="transmembrane region" description="Helical" evidence="1">
    <location>
        <begin position="81"/>
        <end position="99"/>
    </location>
</feature>
<dbReference type="EMBL" id="JBHSDT010000008">
    <property type="protein sequence ID" value="MFC4404737.1"/>
    <property type="molecule type" value="Genomic_DNA"/>
</dbReference>
<accession>A0ABV8WZD8</accession>
<dbReference type="Proteomes" id="UP001595882">
    <property type="component" value="Unassembled WGS sequence"/>
</dbReference>
<evidence type="ECO:0000313" key="3">
    <source>
        <dbReference type="Proteomes" id="UP001595882"/>
    </source>
</evidence>
<comment type="caution">
    <text evidence="2">The sequence shown here is derived from an EMBL/GenBank/DDBJ whole genome shotgun (WGS) entry which is preliminary data.</text>
</comment>
<name>A0ABV8WZD8_9BACI</name>
<proteinExistence type="predicted"/>
<keyword evidence="1" id="KW-0472">Membrane</keyword>
<evidence type="ECO:0000256" key="1">
    <source>
        <dbReference type="SAM" id="Phobius"/>
    </source>
</evidence>